<organism evidence="2 3">
    <name type="scientific">Romanomermis culicivorax</name>
    <name type="common">Nematode worm</name>
    <dbReference type="NCBI Taxonomy" id="13658"/>
    <lineage>
        <taxon>Eukaryota</taxon>
        <taxon>Metazoa</taxon>
        <taxon>Ecdysozoa</taxon>
        <taxon>Nematoda</taxon>
        <taxon>Enoplea</taxon>
        <taxon>Dorylaimia</taxon>
        <taxon>Mermithida</taxon>
        <taxon>Mermithoidea</taxon>
        <taxon>Mermithidae</taxon>
        <taxon>Romanomermis</taxon>
    </lineage>
</organism>
<dbReference type="AlphaFoldDB" id="A0A915JGA0"/>
<evidence type="ECO:0000313" key="2">
    <source>
        <dbReference type="Proteomes" id="UP000887565"/>
    </source>
</evidence>
<feature type="chain" id="PRO_5036965474" evidence="1">
    <location>
        <begin position="17"/>
        <end position="102"/>
    </location>
</feature>
<keyword evidence="2" id="KW-1185">Reference proteome</keyword>
<protein>
    <submittedName>
        <fullName evidence="3">Uncharacterized protein</fullName>
    </submittedName>
</protein>
<name>A0A915JGA0_ROMCU</name>
<proteinExistence type="predicted"/>
<dbReference type="WBParaSite" id="nRc.2.0.1.t25314-RA">
    <property type="protein sequence ID" value="nRc.2.0.1.t25314-RA"/>
    <property type="gene ID" value="nRc.2.0.1.g25314"/>
</dbReference>
<evidence type="ECO:0000256" key="1">
    <source>
        <dbReference type="SAM" id="SignalP"/>
    </source>
</evidence>
<accession>A0A915JGA0</accession>
<keyword evidence="1" id="KW-0732">Signal</keyword>
<reference evidence="3" key="1">
    <citation type="submission" date="2022-11" db="UniProtKB">
        <authorList>
            <consortium name="WormBaseParasite"/>
        </authorList>
    </citation>
    <scope>IDENTIFICATION</scope>
</reference>
<evidence type="ECO:0000313" key="3">
    <source>
        <dbReference type="WBParaSite" id="nRc.2.0.1.t25314-RA"/>
    </source>
</evidence>
<dbReference type="Proteomes" id="UP000887565">
    <property type="component" value="Unplaced"/>
</dbReference>
<feature type="signal peptide" evidence="1">
    <location>
        <begin position="1"/>
        <end position="16"/>
    </location>
</feature>
<sequence>MVKRLALLFLIATVLTLRLIYMQNPQSSLSDLILSDTSDKKIDIDPTFFDKLNSMVENSVKLVDDKKSSEEEREIFFILTFDIWKKFSHYYTYSLPFSPVEY</sequence>